<keyword evidence="2" id="KW-1185">Reference proteome</keyword>
<reference evidence="1 2" key="1">
    <citation type="journal article" date="2014" name="Int. J. Syst. Evol. Microbiol.">
        <title>Listeria floridensis sp. nov., Listeria aquatica sp. nov., Listeria cornellensis sp. nov., Listeria riparia sp. nov. and Listeria grandensis sp. nov., from agricultural and natural environments.</title>
        <authorList>
            <person name="den Bakker H.C."/>
            <person name="Warchocki S."/>
            <person name="Wright E.M."/>
            <person name="Allred A.F."/>
            <person name="Ahlstrom C."/>
            <person name="Manuel C.S."/>
            <person name="Stasiewicz M.J."/>
            <person name="Burrell A."/>
            <person name="Roof S."/>
            <person name="Strawn L."/>
            <person name="Fortes E.D."/>
            <person name="Nightingale K.K."/>
            <person name="Kephart D."/>
            <person name="Wiedmann M."/>
        </authorList>
    </citation>
    <scope>NUCLEOTIDE SEQUENCE [LARGE SCALE GENOMIC DNA]</scope>
    <source>
        <strain evidence="1 2">FSL S10-1187</strain>
    </source>
</reference>
<evidence type="ECO:0000313" key="2">
    <source>
        <dbReference type="Proteomes" id="UP000019249"/>
    </source>
</evidence>
<dbReference type="Pfam" id="PF19786">
    <property type="entry name" value="DUF6270"/>
    <property type="match status" value="1"/>
</dbReference>
<sequence length="674" mass="78630">MISATKIVLDETSQTWQIFIPKKKTFTAVLAFYKERREFIRPAKKFPLEFKEINGEYCISFPFELAAKNAIPDRETIWRFLIQTKNEEFEIKAENPLSFETIVSNECFHTFAFEFPEKAFTFTSRPKVFKTMLQKFDFTEKKINLTIRFEADFPVDGLTGTLLLKRRTRPELYHFYEQTKSFDIGKINGGEASLSIPRDAFSTDFLIDATNNIDPVIELISSYTKSKQVYIEIDPAAKMMIAKKIQLKEPYDSSLEAYVTGSNRLSFYYRKELNKKAELTSLKEGLGNYQLSFKFSERLKPQSFVLKRRDKKFSAVEYLEEALFKLDKGFRSYSVKLPKNSIYPLKTYNPHEIWDAFIRTETGLDLPIFAPNDIQLGAKFEDVNNGEYRLRMKRNGIGNLLFNFIAAPAKNGDPKPIVVMGTCFSRNAFNSSDYFNPNYKSFFNVAFTQTHTSLISATTPKYQGEIPFKKHAASISANEMSYIQDDVRKDFFERLEEANPAYFLFDLYPDAIRPIIWLDEKSAVTGSYILEGTKLFDDIPVHHILDHTNDDAYFKIWQKHADEFIKRLTQIIPQERIILNKGGFTYTYYDQTGKIATYPNKMAIEKAQYLWDRLNNYVLSIAPNVRVIDFQNKGYIGDFYYPFGHSFSHFESDYYRDFLKELIYIDQTSQFLDS</sequence>
<dbReference type="InterPro" id="IPR046237">
    <property type="entry name" value="DUF6270"/>
</dbReference>
<evidence type="ECO:0000313" key="1">
    <source>
        <dbReference type="EMBL" id="EUJ31262.1"/>
    </source>
</evidence>
<accession>A0ABN0REM0</accession>
<evidence type="ECO:0008006" key="3">
    <source>
        <dbReference type="Google" id="ProtNLM"/>
    </source>
</evidence>
<gene>
    <name evidence="1" type="ORF">MFLO_09447</name>
</gene>
<protein>
    <recommendedName>
        <fullName evidence="3">Teichoic acid biosynthesis protein</fullName>
    </recommendedName>
</protein>
<organism evidence="1 2">
    <name type="scientific">Listeria floridensis FSL S10-1187</name>
    <dbReference type="NCBI Taxonomy" id="1265817"/>
    <lineage>
        <taxon>Bacteria</taxon>
        <taxon>Bacillati</taxon>
        <taxon>Bacillota</taxon>
        <taxon>Bacilli</taxon>
        <taxon>Bacillales</taxon>
        <taxon>Listeriaceae</taxon>
        <taxon>Listeria</taxon>
    </lineage>
</organism>
<dbReference type="EMBL" id="AODF01000019">
    <property type="protein sequence ID" value="EUJ31262.1"/>
    <property type="molecule type" value="Genomic_DNA"/>
</dbReference>
<name>A0ABN0REM0_9LIST</name>
<comment type="caution">
    <text evidence="1">The sequence shown here is derived from an EMBL/GenBank/DDBJ whole genome shotgun (WGS) entry which is preliminary data.</text>
</comment>
<dbReference type="RefSeq" id="WP_051993560.1">
    <property type="nucleotide sequence ID" value="NZ_AODF01000019.1"/>
</dbReference>
<dbReference type="Proteomes" id="UP000019249">
    <property type="component" value="Unassembled WGS sequence"/>
</dbReference>
<proteinExistence type="predicted"/>